<dbReference type="EMBL" id="MCHY01000008">
    <property type="protein sequence ID" value="RKD23888.1"/>
    <property type="molecule type" value="Genomic_DNA"/>
</dbReference>
<evidence type="ECO:0000313" key="5">
    <source>
        <dbReference type="EMBL" id="RKD23888.1"/>
    </source>
</evidence>
<keyword evidence="6" id="KW-1185">Reference proteome</keyword>
<dbReference type="RefSeq" id="WP_120189118.1">
    <property type="nucleotide sequence ID" value="NZ_MCHY01000008.1"/>
</dbReference>
<dbReference type="GO" id="GO:0015628">
    <property type="term" value="P:protein secretion by the type II secretion system"/>
    <property type="evidence" value="ECO:0007669"/>
    <property type="project" value="InterPro"/>
</dbReference>
<evidence type="ECO:0000313" key="6">
    <source>
        <dbReference type="Proteomes" id="UP000284219"/>
    </source>
</evidence>
<comment type="caution">
    <text evidence="5">The sequence shown here is derived from an EMBL/GenBank/DDBJ whole genome shotgun (WGS) entry which is preliminary data.</text>
</comment>
<protein>
    <recommendedName>
        <fullName evidence="7">Prepilin-type N-terminal cleavage/methylation domain-containing protein</fullName>
    </recommendedName>
</protein>
<evidence type="ECO:0008006" key="7">
    <source>
        <dbReference type="Google" id="ProtNLM"/>
    </source>
</evidence>
<evidence type="ECO:0000256" key="3">
    <source>
        <dbReference type="ARBA" id="ARBA00023287"/>
    </source>
</evidence>
<keyword evidence="4" id="KW-0472">Membrane</keyword>
<dbReference type="InterPro" id="IPR012902">
    <property type="entry name" value="N_methyl_site"/>
</dbReference>
<dbReference type="OrthoDB" id="2666465at2"/>
<dbReference type="Proteomes" id="UP000284219">
    <property type="component" value="Unassembled WGS sequence"/>
</dbReference>
<keyword evidence="4" id="KW-0812">Transmembrane</keyword>
<reference evidence="5 6" key="1">
    <citation type="submission" date="2016-08" db="EMBL/GenBank/DDBJ databases">
        <title>Novel Firmicute Genomes.</title>
        <authorList>
            <person name="Poppleton D.I."/>
            <person name="Gribaldo S."/>
        </authorList>
    </citation>
    <scope>NUCLEOTIDE SEQUENCE [LARGE SCALE GENOMIC DNA]</scope>
    <source>
        <strain evidence="5 6">RAOx-1</strain>
    </source>
</reference>
<dbReference type="SUPFAM" id="SSF54523">
    <property type="entry name" value="Pili subunits"/>
    <property type="match status" value="1"/>
</dbReference>
<dbReference type="Gene3D" id="3.30.700.10">
    <property type="entry name" value="Glycoprotein, Type 4 Pilin"/>
    <property type="match status" value="1"/>
</dbReference>
<dbReference type="PROSITE" id="PS00409">
    <property type="entry name" value="PROKAR_NTER_METHYL"/>
    <property type="match status" value="1"/>
</dbReference>
<keyword evidence="3" id="KW-0178">Competence</keyword>
<evidence type="ECO:0000256" key="2">
    <source>
        <dbReference type="ARBA" id="ARBA00022481"/>
    </source>
</evidence>
<dbReference type="InterPro" id="IPR045584">
    <property type="entry name" value="Pilin-like"/>
</dbReference>
<dbReference type="NCBIfam" id="TIGR02532">
    <property type="entry name" value="IV_pilin_GFxxxE"/>
    <property type="match status" value="1"/>
</dbReference>
<evidence type="ECO:0000256" key="1">
    <source>
        <dbReference type="ARBA" id="ARBA00004241"/>
    </source>
</evidence>
<gene>
    <name evidence="5" type="ORF">BEP19_05530</name>
</gene>
<accession>A0A419SIZ4</accession>
<organism evidence="5 6">
    <name type="scientific">Ammoniphilus oxalaticus</name>
    <dbReference type="NCBI Taxonomy" id="66863"/>
    <lineage>
        <taxon>Bacteria</taxon>
        <taxon>Bacillati</taxon>
        <taxon>Bacillota</taxon>
        <taxon>Bacilli</taxon>
        <taxon>Bacillales</taxon>
        <taxon>Paenibacillaceae</taxon>
        <taxon>Aneurinibacillus group</taxon>
        <taxon>Ammoniphilus</taxon>
    </lineage>
</organism>
<comment type="subcellular location">
    <subcellularLocation>
        <location evidence="1">Cell surface</location>
    </subcellularLocation>
</comment>
<evidence type="ECO:0000256" key="4">
    <source>
        <dbReference type="SAM" id="Phobius"/>
    </source>
</evidence>
<dbReference type="PRINTS" id="PR00813">
    <property type="entry name" value="BCTERIALGSPG"/>
</dbReference>
<dbReference type="InterPro" id="IPR000983">
    <property type="entry name" value="Bac_GSPG_pilin"/>
</dbReference>
<keyword evidence="4" id="KW-1133">Transmembrane helix</keyword>
<dbReference type="Pfam" id="PF07963">
    <property type="entry name" value="N_methyl"/>
    <property type="match status" value="1"/>
</dbReference>
<proteinExistence type="predicted"/>
<sequence>MREALKRFWNNQKGVTLIELLAVVVILGIIAAIAAPSVMTNFDSAKTNSDAQTEAIIKDAVQRFALDNPIPEDGTIKIKVHLVDGGYLQDVPKQSSNNQYFTEVKITVNANGKIVFNGFKTANEKPTT</sequence>
<name>A0A419SIZ4_9BACL</name>
<dbReference type="GO" id="GO:0030420">
    <property type="term" value="P:establishment of competence for transformation"/>
    <property type="evidence" value="ECO:0007669"/>
    <property type="project" value="UniProtKB-KW"/>
</dbReference>
<feature type="transmembrane region" description="Helical" evidence="4">
    <location>
        <begin position="20"/>
        <end position="39"/>
    </location>
</feature>
<dbReference type="GO" id="GO:0015627">
    <property type="term" value="C:type II protein secretion system complex"/>
    <property type="evidence" value="ECO:0007669"/>
    <property type="project" value="InterPro"/>
</dbReference>
<dbReference type="AlphaFoldDB" id="A0A419SIZ4"/>
<dbReference type="GO" id="GO:0009986">
    <property type="term" value="C:cell surface"/>
    <property type="evidence" value="ECO:0007669"/>
    <property type="project" value="UniProtKB-SubCell"/>
</dbReference>
<keyword evidence="2" id="KW-0488">Methylation</keyword>